<feature type="domain" description="HTH araC/xylS-type" evidence="4">
    <location>
        <begin position="216"/>
        <end position="316"/>
    </location>
</feature>
<dbReference type="SMART" id="SM00342">
    <property type="entry name" value="HTH_ARAC"/>
    <property type="match status" value="1"/>
</dbReference>
<evidence type="ECO:0000313" key="5">
    <source>
        <dbReference type="EMBL" id="UZF85463.1"/>
    </source>
</evidence>
<organism evidence="5">
    <name type="scientific">Bosea sp. NBC_00436</name>
    <dbReference type="NCBI Taxonomy" id="2969620"/>
    <lineage>
        <taxon>Bacteria</taxon>
        <taxon>Pseudomonadati</taxon>
        <taxon>Pseudomonadota</taxon>
        <taxon>Alphaproteobacteria</taxon>
        <taxon>Hyphomicrobiales</taxon>
        <taxon>Boseaceae</taxon>
        <taxon>Bosea</taxon>
    </lineage>
</organism>
<keyword evidence="2" id="KW-0238">DNA-binding</keyword>
<proteinExistence type="predicted"/>
<evidence type="ECO:0000256" key="1">
    <source>
        <dbReference type="ARBA" id="ARBA00023015"/>
    </source>
</evidence>
<evidence type="ECO:0000256" key="2">
    <source>
        <dbReference type="ARBA" id="ARBA00023125"/>
    </source>
</evidence>
<gene>
    <name evidence="5" type="ORF">NWE54_16710</name>
</gene>
<keyword evidence="1" id="KW-0805">Transcription regulation</keyword>
<dbReference type="InterPro" id="IPR018060">
    <property type="entry name" value="HTH_AraC"/>
</dbReference>
<sequence>MLREGAGWAMGREGDHARQLFGSWRETIAPIFDVRPLAGDWDAGFHAELDRHHLSTALVGQVATSAQHYERSESLIGAVGVDHLLIQRYEAGHTTLDLDGEEVYAGPGDVLVFDLSRPVRSHATDMRAVNLVLPRSLLALDAGSLDRVHGTVLSGASPLGSLAGDHLRSLLRAAPTLEPTAAPDIAKASAQLLSACLSPALMRDSEAPATLTASMAMICRFIDRRIGDPALDAGMLCSAFGLSRSALYRLFAPIGGVSDYIRQRRLARARLALNASARGRGGIGKIARQFGFSSDDAFSRAFKAQFGIAPRDAAHLRLSPSLEAGDGSLANWLRHLA</sequence>
<dbReference type="Gene3D" id="1.10.10.60">
    <property type="entry name" value="Homeodomain-like"/>
    <property type="match status" value="1"/>
</dbReference>
<dbReference type="PANTHER" id="PTHR46796:SF6">
    <property type="entry name" value="ARAC SUBFAMILY"/>
    <property type="match status" value="1"/>
</dbReference>
<dbReference type="PROSITE" id="PS01124">
    <property type="entry name" value="HTH_ARAC_FAMILY_2"/>
    <property type="match status" value="1"/>
</dbReference>
<dbReference type="GO" id="GO:0003700">
    <property type="term" value="F:DNA-binding transcription factor activity"/>
    <property type="evidence" value="ECO:0007669"/>
    <property type="project" value="InterPro"/>
</dbReference>
<evidence type="ECO:0000256" key="3">
    <source>
        <dbReference type="ARBA" id="ARBA00023163"/>
    </source>
</evidence>
<dbReference type="PROSITE" id="PS00041">
    <property type="entry name" value="HTH_ARAC_FAMILY_1"/>
    <property type="match status" value="1"/>
</dbReference>
<dbReference type="InterPro" id="IPR050204">
    <property type="entry name" value="AraC_XylS_family_regulators"/>
</dbReference>
<dbReference type="AlphaFoldDB" id="A0A9E7ZIH1"/>
<dbReference type="PANTHER" id="PTHR46796">
    <property type="entry name" value="HTH-TYPE TRANSCRIPTIONAL ACTIVATOR RHAS-RELATED"/>
    <property type="match status" value="1"/>
</dbReference>
<dbReference type="Pfam" id="PF12833">
    <property type="entry name" value="HTH_18"/>
    <property type="match status" value="1"/>
</dbReference>
<dbReference type="Pfam" id="PF14525">
    <property type="entry name" value="AraC_binding_2"/>
    <property type="match status" value="1"/>
</dbReference>
<protein>
    <submittedName>
        <fullName evidence="5">Helix-turn-helix domain-containing protein</fullName>
    </submittedName>
</protein>
<dbReference type="EMBL" id="CP102774">
    <property type="protein sequence ID" value="UZF85463.1"/>
    <property type="molecule type" value="Genomic_DNA"/>
</dbReference>
<dbReference type="GO" id="GO:0043565">
    <property type="term" value="F:sequence-specific DNA binding"/>
    <property type="evidence" value="ECO:0007669"/>
    <property type="project" value="InterPro"/>
</dbReference>
<reference evidence="5" key="1">
    <citation type="submission" date="2022-08" db="EMBL/GenBank/DDBJ databases">
        <title>Complete Genome Sequences of 2 Bosea sp. soil isolates.</title>
        <authorList>
            <person name="Alvarez Arevalo M."/>
            <person name="Sterndorff E.B."/>
            <person name="Faurdal D."/>
            <person name="Joergensen T.S."/>
            <person name="Weber T."/>
        </authorList>
    </citation>
    <scope>NUCLEOTIDE SEQUENCE</scope>
    <source>
        <strain evidence="5">NBC_00436</strain>
    </source>
</reference>
<keyword evidence="3" id="KW-0804">Transcription</keyword>
<evidence type="ECO:0000259" key="4">
    <source>
        <dbReference type="PROSITE" id="PS01124"/>
    </source>
</evidence>
<accession>A0A9E7ZIH1</accession>
<dbReference type="SUPFAM" id="SSF46689">
    <property type="entry name" value="Homeodomain-like"/>
    <property type="match status" value="1"/>
</dbReference>
<dbReference type="InterPro" id="IPR009057">
    <property type="entry name" value="Homeodomain-like_sf"/>
</dbReference>
<dbReference type="InterPro" id="IPR018062">
    <property type="entry name" value="HTH_AraC-typ_CS"/>
</dbReference>
<name>A0A9E7ZIH1_9HYPH</name>
<dbReference type="InterPro" id="IPR035418">
    <property type="entry name" value="AraC-bd_2"/>
</dbReference>